<comment type="pathway">
    <text evidence="9">Amino-acid degradation; L-tryptophan degradation via kynurenine pathway; L-kynurenine from L-tryptophan: step 1/2.</text>
</comment>
<dbReference type="Pfam" id="PF03301">
    <property type="entry name" value="Trp_dioxygenase"/>
    <property type="match status" value="1"/>
</dbReference>
<dbReference type="Gene3D" id="1.20.58.480">
    <property type="match status" value="2"/>
</dbReference>
<evidence type="ECO:0000256" key="2">
    <source>
        <dbReference type="ARBA" id="ARBA00022617"/>
    </source>
</evidence>
<evidence type="ECO:0000256" key="8">
    <source>
        <dbReference type="ARBA" id="ARBA00050412"/>
    </source>
</evidence>
<comment type="cofactor">
    <cofactor evidence="1">
        <name>heme</name>
        <dbReference type="ChEBI" id="CHEBI:30413"/>
    </cofactor>
</comment>
<dbReference type="OrthoDB" id="447477at2759"/>
<dbReference type="GO" id="GO:0020037">
    <property type="term" value="F:heme binding"/>
    <property type="evidence" value="ECO:0007669"/>
    <property type="project" value="InterPro"/>
</dbReference>
<proteinExistence type="predicted"/>
<dbReference type="GO" id="GO:0004833">
    <property type="term" value="F:L-tryptophan 2,3-dioxygenase activity"/>
    <property type="evidence" value="ECO:0007669"/>
    <property type="project" value="UniProtKB-EC"/>
</dbReference>
<dbReference type="PANTHER" id="PTHR10138:SF0">
    <property type="entry name" value="TRYPTOPHAN 2,3-DIOXYGENASE"/>
    <property type="match status" value="1"/>
</dbReference>
<dbReference type="EC" id="1.13.11.11" evidence="11"/>
<dbReference type="EMBL" id="PPHD01007435">
    <property type="protein sequence ID" value="POI31842.1"/>
    <property type="molecule type" value="Genomic_DNA"/>
</dbReference>
<keyword evidence="6" id="KW-0408">Iron</keyword>
<dbReference type="InterPro" id="IPR004981">
    <property type="entry name" value="Trp_2_3_dOase"/>
</dbReference>
<evidence type="ECO:0000313" key="12">
    <source>
        <dbReference type="EMBL" id="POI31842.1"/>
    </source>
</evidence>
<organism evidence="12 13">
    <name type="scientific">Bambusicola thoracicus</name>
    <name type="common">Chinese bamboo-partridge</name>
    <name type="synonym">Perdix thoracica</name>
    <dbReference type="NCBI Taxonomy" id="9083"/>
    <lineage>
        <taxon>Eukaryota</taxon>
        <taxon>Metazoa</taxon>
        <taxon>Chordata</taxon>
        <taxon>Craniata</taxon>
        <taxon>Vertebrata</taxon>
        <taxon>Euteleostomi</taxon>
        <taxon>Archelosauria</taxon>
        <taxon>Archosauria</taxon>
        <taxon>Dinosauria</taxon>
        <taxon>Saurischia</taxon>
        <taxon>Theropoda</taxon>
        <taxon>Coelurosauria</taxon>
        <taxon>Aves</taxon>
        <taxon>Neognathae</taxon>
        <taxon>Galloanserae</taxon>
        <taxon>Galliformes</taxon>
        <taxon>Phasianidae</taxon>
        <taxon>Perdicinae</taxon>
        <taxon>Bambusicola</taxon>
    </lineage>
</organism>
<evidence type="ECO:0000256" key="1">
    <source>
        <dbReference type="ARBA" id="ARBA00001971"/>
    </source>
</evidence>
<evidence type="ECO:0000256" key="6">
    <source>
        <dbReference type="ARBA" id="ARBA00023004"/>
    </source>
</evidence>
<keyword evidence="3" id="KW-0479">Metal-binding</keyword>
<dbReference type="GO" id="GO:0019442">
    <property type="term" value="P:L-tryptophan catabolic process to acetyl-CoA"/>
    <property type="evidence" value="ECO:0007669"/>
    <property type="project" value="TreeGrafter"/>
</dbReference>
<evidence type="ECO:0000256" key="7">
    <source>
        <dbReference type="ARBA" id="ARBA00023079"/>
    </source>
</evidence>
<dbReference type="PANTHER" id="PTHR10138">
    <property type="entry name" value="TRYPTOPHAN 2,3-DIOXYGENASE"/>
    <property type="match status" value="1"/>
</dbReference>
<protein>
    <recommendedName>
        <fullName evidence="11">tryptophan 2,3-dioxygenase</fullName>
        <ecNumber evidence="11">1.13.11.11</ecNumber>
    </recommendedName>
</protein>
<keyword evidence="13" id="KW-1185">Reference proteome</keyword>
<name>A0A2P4T674_BAMTH</name>
<dbReference type="Proteomes" id="UP000237246">
    <property type="component" value="Unassembled WGS sequence"/>
</dbReference>
<dbReference type="AlphaFoldDB" id="A0A2P4T674"/>
<comment type="catalytic activity">
    <reaction evidence="8">
        <text>L-tryptophan + O2 = N-formyl-L-kynurenine</text>
        <dbReference type="Rhea" id="RHEA:24536"/>
        <dbReference type="ChEBI" id="CHEBI:15379"/>
        <dbReference type="ChEBI" id="CHEBI:57912"/>
        <dbReference type="ChEBI" id="CHEBI:58629"/>
        <dbReference type="EC" id="1.13.11.11"/>
    </reaction>
</comment>
<evidence type="ECO:0000256" key="11">
    <source>
        <dbReference type="ARBA" id="ARBA00066688"/>
    </source>
</evidence>
<evidence type="ECO:0000313" key="13">
    <source>
        <dbReference type="Proteomes" id="UP000237246"/>
    </source>
</evidence>
<dbReference type="GO" id="GO:0046872">
    <property type="term" value="F:metal ion binding"/>
    <property type="evidence" value="ECO:0007669"/>
    <property type="project" value="UniProtKB-KW"/>
</dbReference>
<dbReference type="SUPFAM" id="SSF140959">
    <property type="entry name" value="Indolic compounds 2,3-dioxygenase-like"/>
    <property type="match status" value="1"/>
</dbReference>
<comment type="subunit">
    <text evidence="10">Homotetramer. Dimer of dimers.</text>
</comment>
<evidence type="ECO:0000256" key="9">
    <source>
        <dbReference type="ARBA" id="ARBA00060570"/>
    </source>
</evidence>
<keyword evidence="7" id="KW-0823">Tryptophan catabolism</keyword>
<evidence type="ECO:0000256" key="4">
    <source>
        <dbReference type="ARBA" id="ARBA00022964"/>
    </source>
</evidence>
<accession>A0A2P4T674</accession>
<dbReference type="FunFam" id="1.10.287.3810:FF:000001">
    <property type="entry name" value="Tryptophan 2,3-dioxygenase"/>
    <property type="match status" value="1"/>
</dbReference>
<dbReference type="Gene3D" id="1.10.287.3810">
    <property type="match status" value="1"/>
</dbReference>
<comment type="caution">
    <text evidence="12">The sequence shown here is derived from an EMBL/GenBank/DDBJ whole genome shotgun (WGS) entry which is preliminary data.</text>
</comment>
<dbReference type="InterPro" id="IPR037217">
    <property type="entry name" value="Trp/Indoleamine_2_3_dOase-like"/>
</dbReference>
<sequence length="365" mass="42838">MDKQVEHSSVSLDPGTMSGCPFMGNKYLYKFSKLSLKDEKGDKSQEGINKASKGGLIYGDYLQLNKILNAQELQSEKKGNKIHDEHLFIVTHQAYELWFKQILWELDSVRVIFQNGHVRDERNMLKVITRMNRISMILKLLVEQFSVLETMTALDFFDFRDYLSPASGFQSLQFRLLENKIGVPQSLRVPYNRRHYRDNFKGEDYELLLKSEQEPTLLQLVEAWLERTPGLEAEGFDFWGQFEVNISKGLEEEFAIVQAKPESEEKEDLLSEFQKQKDILLSLFDEKRHEHLLSKGERRLSYKALKGALMIYFYSDRYKVFVDLFNLSTFLVPRQWIPKMNPTIHKFLYTAEYCDSSYFSSDDSD</sequence>
<gene>
    <name evidence="12" type="ORF">CIB84_004407</name>
</gene>
<keyword evidence="4" id="KW-0223">Dioxygenase</keyword>
<evidence type="ECO:0000256" key="5">
    <source>
        <dbReference type="ARBA" id="ARBA00023002"/>
    </source>
</evidence>
<evidence type="ECO:0000256" key="3">
    <source>
        <dbReference type="ARBA" id="ARBA00022723"/>
    </source>
</evidence>
<keyword evidence="5" id="KW-0560">Oxidoreductase</keyword>
<dbReference type="GO" id="GO:0019441">
    <property type="term" value="P:L-tryptophan catabolic process to kynurenine"/>
    <property type="evidence" value="ECO:0007669"/>
    <property type="project" value="InterPro"/>
</dbReference>
<reference evidence="12 13" key="1">
    <citation type="submission" date="2018-01" db="EMBL/GenBank/DDBJ databases">
        <title>Comparison of the Chinese Bamboo Partridge and Red Junglefowl genome sequences highlights the importance of demography in genome evolution.</title>
        <authorList>
            <person name="Tiley G.P."/>
            <person name="Kimball R.T."/>
            <person name="Braun E.L."/>
            <person name="Burleigh J.G."/>
        </authorList>
    </citation>
    <scope>NUCLEOTIDE SEQUENCE [LARGE SCALE GENOMIC DNA]</scope>
    <source>
        <strain evidence="12">RTK389</strain>
        <tissue evidence="12">Blood</tissue>
    </source>
</reference>
<evidence type="ECO:0000256" key="10">
    <source>
        <dbReference type="ARBA" id="ARBA00061930"/>
    </source>
</evidence>
<keyword evidence="2" id="KW-0349">Heme</keyword>